<feature type="compositionally biased region" description="Acidic residues" evidence="11">
    <location>
        <begin position="687"/>
        <end position="710"/>
    </location>
</feature>
<evidence type="ECO:0000256" key="2">
    <source>
        <dbReference type="ARBA" id="ARBA00004496"/>
    </source>
</evidence>
<dbReference type="GO" id="GO:0140708">
    <property type="term" value="P:CAT tailing"/>
    <property type="evidence" value="ECO:0007669"/>
    <property type="project" value="UniProtKB-ARBA"/>
</dbReference>
<keyword evidence="15" id="KW-1185">Reference proteome</keyword>
<feature type="region of interest" description="Disordered" evidence="11">
    <location>
        <begin position="417"/>
        <end position="453"/>
    </location>
</feature>
<feature type="compositionally biased region" description="Basic residues" evidence="11">
    <location>
        <begin position="435"/>
        <end position="451"/>
    </location>
</feature>
<evidence type="ECO:0000256" key="1">
    <source>
        <dbReference type="ARBA" id="ARBA00004123"/>
    </source>
</evidence>
<feature type="domain" description="NFACT RNA-binding" evidence="12">
    <location>
        <begin position="525"/>
        <end position="635"/>
    </location>
</feature>
<reference evidence="14" key="1">
    <citation type="submission" date="2025-08" db="UniProtKB">
        <authorList>
            <consortium name="Ensembl"/>
        </authorList>
    </citation>
    <scope>IDENTIFICATION</scope>
</reference>
<evidence type="ECO:0000256" key="4">
    <source>
        <dbReference type="ARBA" id="ARBA00022490"/>
    </source>
</evidence>
<dbReference type="Pfam" id="PF05833">
    <property type="entry name" value="NFACT_N"/>
    <property type="match status" value="1"/>
</dbReference>
<evidence type="ECO:0000259" key="12">
    <source>
        <dbReference type="Pfam" id="PF05670"/>
    </source>
</evidence>
<dbReference type="GO" id="GO:0043023">
    <property type="term" value="F:ribosomal large subunit binding"/>
    <property type="evidence" value="ECO:0007669"/>
    <property type="project" value="TreeGrafter"/>
</dbReference>
<feature type="domain" description="NFACT protein C-terminal" evidence="13">
    <location>
        <begin position="959"/>
        <end position="1050"/>
    </location>
</feature>
<feature type="compositionally biased region" description="Basic and acidic residues" evidence="11">
    <location>
        <begin position="742"/>
        <end position="754"/>
    </location>
</feature>
<dbReference type="AlphaFoldDB" id="A0A8C5QI41"/>
<sequence>MKNRFSTIDIRAVIAELNDSLLGMRVNNVYDVDNKTYLIRLQKPDSKALLLLESGIRIHTTEFEWPKNMMPSGFAMKCRKHLKSRRLVSIRQLGVDRIVDFQFGSDEAAYHLIVELYDRGNIVLTDFEFLILNILRFRTDEADDVRFAVRERYPVDNMKPVGATLSAETLKEIIANGQKSDQLKRVLNPHLPYGATVIEHCLLEAGLSGNVKLEQLSGDADLGKVEEALRKAEEFMALTADFKGKGYIIQKRETKPCLEPHKEPEEILTNEEFHPFLFAQHRNSRHVEFESFDKAVDEFYSKLEGQKIDVKTLHLEKQALKKLDNVRRDHEQRLESLSQAQEVDKAKGELIEMNLDMVDRALQVVRSALANQIDWTEIGSIVKEAQVQGDPVALAIKDLKLQTNHIVMLLKNPYVLSEEEEEREEENKEAEEPKGKKKKAKNKAQPRKAQRNKPTLVEVDLGLSAYANAKKYYDHKRHAAKKTQKTVEAAEKAFKSAEKKTKKTLKEVQTVSSIQKARKVYWFEKFLWFISSENFLVIAGRDQQQNEMIVKRYLKPGDIYVHADLHGATSCVIKNPTGEPVPPRTLTEAGTMAVCYSAAWDARVITSAWWVHHNQVSKTAPTGEYLTTGSFMIRGKKNFLPPSYLMMGFGFLFKVDEPCIWRHKGERRVKTQDEDLESITSSNNELVTEENEPLGEESDGSDTEDEEDTGDAAQTCEPGAANESPKPAEAEEASPSDEESDRESHHSGSAREESESGELCFPDTAIDLSHLQAKRSMNRVVVVAESAGPDEASDGKSLGRKHMSAKERREMKKKKPPSDGADTETLEEMHREEKPATGVSHNAPQAAAPSLPMKRRQKSKMKKMKEKYKDQDEEERELIMQLLGSAGSNREEKGKKAKKGKGKEEAAKKQLQKAKGKGNAVKEPRGPADVFLTQDLQEMALEEPDEKEELEQDPQGTEEAINLLDSLTAQPHVEDVLLFSVPVCAPYTAMTSYKYKVKLTPGTQKKGKAAKTSLNSFMHSKESTLREKDLLRSVKDTDLSRNMPGKVKVSAPNLLATKKK</sequence>
<dbReference type="FunFam" id="2.30.310.10:FF:000001">
    <property type="entry name" value="Nuclear export mediator factor Nemf"/>
    <property type="match status" value="1"/>
</dbReference>
<evidence type="ECO:0000256" key="6">
    <source>
        <dbReference type="ARBA" id="ARBA00023242"/>
    </source>
</evidence>
<evidence type="ECO:0000256" key="10">
    <source>
        <dbReference type="SAM" id="Coils"/>
    </source>
</evidence>
<dbReference type="GO" id="GO:1990112">
    <property type="term" value="C:RQC complex"/>
    <property type="evidence" value="ECO:0007669"/>
    <property type="project" value="TreeGrafter"/>
</dbReference>
<evidence type="ECO:0000256" key="3">
    <source>
        <dbReference type="ARBA" id="ARBA00008318"/>
    </source>
</evidence>
<comment type="subcellular location">
    <subcellularLocation>
        <location evidence="2">Cytoplasm</location>
    </subcellularLocation>
    <subcellularLocation>
        <location evidence="1">Nucleus</location>
    </subcellularLocation>
</comment>
<dbReference type="Proteomes" id="UP000694569">
    <property type="component" value="Unplaced"/>
</dbReference>
<protein>
    <recommendedName>
        <fullName evidence="8">Ribosome quality control complex subunit NEMF</fullName>
    </recommendedName>
    <alternativeName>
        <fullName evidence="9">Nuclear export mediator factor</fullName>
    </alternativeName>
</protein>
<dbReference type="InterPro" id="IPR008532">
    <property type="entry name" value="NFACT_RNA-bd"/>
</dbReference>
<evidence type="ECO:0000313" key="14">
    <source>
        <dbReference type="Ensembl" id="ENSLLEP00000038106.1"/>
    </source>
</evidence>
<dbReference type="GeneTree" id="ENSGT00390000018516"/>
<evidence type="ECO:0000256" key="8">
    <source>
        <dbReference type="ARBA" id="ARBA00071447"/>
    </source>
</evidence>
<dbReference type="Pfam" id="PF05670">
    <property type="entry name" value="NFACT-R_1"/>
    <property type="match status" value="1"/>
</dbReference>
<dbReference type="Ensembl" id="ENSLLET00000039588.1">
    <property type="protein sequence ID" value="ENSLLEP00000038106.1"/>
    <property type="gene ID" value="ENSLLEG00000024139.1"/>
</dbReference>
<feature type="region of interest" description="Disordered" evidence="11">
    <location>
        <begin position="786"/>
        <end position="929"/>
    </location>
</feature>
<dbReference type="GO" id="GO:0000049">
    <property type="term" value="F:tRNA binding"/>
    <property type="evidence" value="ECO:0007669"/>
    <property type="project" value="TreeGrafter"/>
</dbReference>
<keyword evidence="6" id="KW-0539">Nucleus</keyword>
<feature type="compositionally biased region" description="Acidic residues" evidence="11">
    <location>
        <begin position="417"/>
        <end position="429"/>
    </location>
</feature>
<comment type="similarity">
    <text evidence="3">Belongs to the NEMF family.</text>
</comment>
<dbReference type="PANTHER" id="PTHR15239:SF6">
    <property type="entry name" value="RIBOSOME QUALITY CONTROL COMPLEX SUBUNIT NEMF"/>
    <property type="match status" value="1"/>
</dbReference>
<feature type="compositionally biased region" description="Basic residues" evidence="11">
    <location>
        <begin position="853"/>
        <end position="866"/>
    </location>
</feature>
<dbReference type="GO" id="GO:0005634">
    <property type="term" value="C:nucleus"/>
    <property type="evidence" value="ECO:0007669"/>
    <property type="project" value="UniProtKB-SubCell"/>
</dbReference>
<dbReference type="InterPro" id="IPR051608">
    <property type="entry name" value="RQC_Subunit_NEMF"/>
</dbReference>
<feature type="coiled-coil region" evidence="10">
    <location>
        <begin position="480"/>
        <end position="507"/>
    </location>
</feature>
<feature type="region of interest" description="Disordered" evidence="11">
    <location>
        <begin position="668"/>
        <end position="762"/>
    </location>
</feature>
<dbReference type="GO" id="GO:0005737">
    <property type="term" value="C:cytoplasm"/>
    <property type="evidence" value="ECO:0007669"/>
    <property type="project" value="UniProtKB-SubCell"/>
</dbReference>
<dbReference type="PANTHER" id="PTHR15239">
    <property type="entry name" value="NUCLEAR EXPORT MEDIATOR FACTOR NEMF"/>
    <property type="match status" value="1"/>
</dbReference>
<dbReference type="InterPro" id="IPR021846">
    <property type="entry name" value="NFACT-C"/>
</dbReference>
<evidence type="ECO:0000256" key="9">
    <source>
        <dbReference type="ARBA" id="ARBA00076869"/>
    </source>
</evidence>
<dbReference type="Pfam" id="PF11923">
    <property type="entry name" value="NFACT-C"/>
    <property type="match status" value="1"/>
</dbReference>
<evidence type="ECO:0000259" key="13">
    <source>
        <dbReference type="Pfam" id="PF11923"/>
    </source>
</evidence>
<reference evidence="14" key="2">
    <citation type="submission" date="2025-09" db="UniProtKB">
        <authorList>
            <consortium name="Ensembl"/>
        </authorList>
    </citation>
    <scope>IDENTIFICATION</scope>
</reference>
<name>A0A8C5QI41_9ANUR</name>
<feature type="region of interest" description="Disordered" evidence="11">
    <location>
        <begin position="1035"/>
        <end position="1060"/>
    </location>
</feature>
<keyword evidence="5 10" id="KW-0175">Coiled coil</keyword>
<gene>
    <name evidence="14" type="primary">NEMF</name>
</gene>
<proteinExistence type="inferred from homology"/>
<organism evidence="14 15">
    <name type="scientific">Leptobrachium leishanense</name>
    <name type="common">Leishan spiny toad</name>
    <dbReference type="NCBI Taxonomy" id="445787"/>
    <lineage>
        <taxon>Eukaryota</taxon>
        <taxon>Metazoa</taxon>
        <taxon>Chordata</taxon>
        <taxon>Craniata</taxon>
        <taxon>Vertebrata</taxon>
        <taxon>Euteleostomi</taxon>
        <taxon>Amphibia</taxon>
        <taxon>Batrachia</taxon>
        <taxon>Anura</taxon>
        <taxon>Pelobatoidea</taxon>
        <taxon>Megophryidae</taxon>
        <taxon>Leptobrachium</taxon>
    </lineage>
</organism>
<evidence type="ECO:0000313" key="15">
    <source>
        <dbReference type="Proteomes" id="UP000694569"/>
    </source>
</evidence>
<keyword evidence="4" id="KW-0963">Cytoplasm</keyword>
<accession>A0A8C5QI41</accession>
<evidence type="ECO:0000256" key="11">
    <source>
        <dbReference type="SAM" id="MobiDB-lite"/>
    </source>
</evidence>
<comment type="subunit">
    <text evidence="7">Component of the ribosome quality control complex (RQC), composed of the E3 ubiquitin ligase LTN1, TCF25 and NEMF associated with the 60S ribosomal subunit. The complex probably also contains VCP/p97 and its ubiquitin-binding cofactors. Interacts (via its N-terminus) with XPO1.</text>
</comment>
<evidence type="ECO:0000256" key="7">
    <source>
        <dbReference type="ARBA" id="ARBA00062982"/>
    </source>
</evidence>
<dbReference type="OrthoDB" id="207084at2759"/>
<evidence type="ECO:0000256" key="5">
    <source>
        <dbReference type="ARBA" id="ARBA00023054"/>
    </source>
</evidence>
<feature type="compositionally biased region" description="Acidic residues" evidence="11">
    <location>
        <begin position="730"/>
        <end position="741"/>
    </location>
</feature>
<dbReference type="Gene3D" id="2.30.310.10">
    <property type="entry name" value="ibrinogen binding protein from staphylococcus aureus domain"/>
    <property type="match status" value="1"/>
</dbReference>